<dbReference type="PROSITE" id="PS50893">
    <property type="entry name" value="ABC_TRANSPORTER_2"/>
    <property type="match status" value="2"/>
</dbReference>
<proteinExistence type="predicted"/>
<protein>
    <submittedName>
        <fullName evidence="5">ABC-F family ATP-binding cassette domain-containing protein</fullName>
    </submittedName>
</protein>
<dbReference type="InterPro" id="IPR017871">
    <property type="entry name" value="ABC_transporter-like_CS"/>
</dbReference>
<dbReference type="GO" id="GO:0016887">
    <property type="term" value="F:ATP hydrolysis activity"/>
    <property type="evidence" value="ECO:0007669"/>
    <property type="project" value="InterPro"/>
</dbReference>
<dbReference type="FunFam" id="3.40.50.300:FF:000011">
    <property type="entry name" value="Putative ABC transporter ATP-binding component"/>
    <property type="match status" value="1"/>
</dbReference>
<accession>A0A838CXT0</accession>
<dbReference type="RefSeq" id="WP_181473831.1">
    <property type="nucleotide sequence ID" value="NZ_JACEFG010000004.1"/>
</dbReference>
<dbReference type="InterPro" id="IPR051309">
    <property type="entry name" value="ABCF_ATPase"/>
</dbReference>
<reference evidence="5 6" key="1">
    <citation type="journal article" date="2004" name="Extremophiles">
        <title>Halobacillus locisalis sp. nov., a halophilic bacterium isolated from a marine solar saltern of the Yellow Sea in Korea.</title>
        <authorList>
            <person name="Yoon J.H."/>
            <person name="Kang K.H."/>
            <person name="Oh T.K."/>
            <person name="Park Y.H."/>
        </authorList>
    </citation>
    <scope>NUCLEOTIDE SEQUENCE [LARGE SCALE GENOMIC DNA]</scope>
    <source>
        <strain evidence="5 6">KCTC 3788</strain>
    </source>
</reference>
<dbReference type="Gene3D" id="3.40.50.300">
    <property type="entry name" value="P-loop containing nucleotide triphosphate hydrolases"/>
    <property type="match status" value="2"/>
</dbReference>
<evidence type="ECO:0000256" key="3">
    <source>
        <dbReference type="SAM" id="MobiDB-lite"/>
    </source>
</evidence>
<dbReference type="Pfam" id="PF12848">
    <property type="entry name" value="ABC_tran_Xtn"/>
    <property type="match status" value="1"/>
</dbReference>
<comment type="caution">
    <text evidence="5">The sequence shown here is derived from an EMBL/GenBank/DDBJ whole genome shotgun (WGS) entry which is preliminary data.</text>
</comment>
<evidence type="ECO:0000256" key="1">
    <source>
        <dbReference type="ARBA" id="ARBA00022741"/>
    </source>
</evidence>
<dbReference type="SUPFAM" id="SSF52540">
    <property type="entry name" value="P-loop containing nucleoside triphosphate hydrolases"/>
    <property type="match status" value="2"/>
</dbReference>
<dbReference type="GO" id="GO:0005524">
    <property type="term" value="F:ATP binding"/>
    <property type="evidence" value="ECO:0007669"/>
    <property type="project" value="UniProtKB-KW"/>
</dbReference>
<feature type="region of interest" description="Disordered" evidence="3">
    <location>
        <begin position="545"/>
        <end position="574"/>
    </location>
</feature>
<dbReference type="Proteomes" id="UP000571017">
    <property type="component" value="Unassembled WGS sequence"/>
</dbReference>
<dbReference type="NCBIfam" id="NF000355">
    <property type="entry name" value="ribo_prot_ABC_F"/>
    <property type="match status" value="1"/>
</dbReference>
<dbReference type="PANTHER" id="PTHR42855">
    <property type="entry name" value="ABC TRANSPORTER ATP-BINDING SUBUNIT"/>
    <property type="match status" value="1"/>
</dbReference>
<evidence type="ECO:0000313" key="5">
    <source>
        <dbReference type="EMBL" id="MBA2176780.1"/>
    </source>
</evidence>
<keyword evidence="1" id="KW-0547">Nucleotide-binding</keyword>
<organism evidence="5 6">
    <name type="scientific">Halobacillus locisalis</name>
    <dbReference type="NCBI Taxonomy" id="220753"/>
    <lineage>
        <taxon>Bacteria</taxon>
        <taxon>Bacillati</taxon>
        <taxon>Bacillota</taxon>
        <taxon>Bacilli</taxon>
        <taxon>Bacillales</taxon>
        <taxon>Bacillaceae</taxon>
        <taxon>Halobacillus</taxon>
    </lineage>
</organism>
<gene>
    <name evidence="5" type="ORF">H0266_17965</name>
</gene>
<dbReference type="AlphaFoldDB" id="A0A838CXT0"/>
<dbReference type="InterPro" id="IPR032781">
    <property type="entry name" value="ABC_tran_Xtn"/>
</dbReference>
<dbReference type="Pfam" id="PF00005">
    <property type="entry name" value="ABC_tran"/>
    <property type="match status" value="2"/>
</dbReference>
<dbReference type="PROSITE" id="PS00211">
    <property type="entry name" value="ABC_TRANSPORTER_1"/>
    <property type="match status" value="2"/>
</dbReference>
<dbReference type="Pfam" id="PF16326">
    <property type="entry name" value="ABC_tran_CTD"/>
    <property type="match status" value="1"/>
</dbReference>
<feature type="domain" description="ABC transporter" evidence="4">
    <location>
        <begin position="330"/>
        <end position="544"/>
    </location>
</feature>
<evidence type="ECO:0000313" key="6">
    <source>
        <dbReference type="Proteomes" id="UP000571017"/>
    </source>
</evidence>
<dbReference type="InterPro" id="IPR032524">
    <property type="entry name" value="ABC_tran_C"/>
</dbReference>
<dbReference type="InterPro" id="IPR003593">
    <property type="entry name" value="AAA+_ATPase"/>
</dbReference>
<evidence type="ECO:0000256" key="2">
    <source>
        <dbReference type="ARBA" id="ARBA00022840"/>
    </source>
</evidence>
<dbReference type="SMART" id="SM00382">
    <property type="entry name" value="AAA"/>
    <property type="match status" value="2"/>
</dbReference>
<dbReference type="InterPro" id="IPR003439">
    <property type="entry name" value="ABC_transporter-like_ATP-bd"/>
</dbReference>
<dbReference type="InterPro" id="IPR027417">
    <property type="entry name" value="P-loop_NTPase"/>
</dbReference>
<evidence type="ECO:0000259" key="4">
    <source>
        <dbReference type="PROSITE" id="PS50893"/>
    </source>
</evidence>
<dbReference type="PANTHER" id="PTHR42855:SF2">
    <property type="entry name" value="DRUG RESISTANCE ABC TRANSPORTER,ATP-BINDING PROTEIN"/>
    <property type="match status" value="1"/>
</dbReference>
<keyword evidence="2 5" id="KW-0067">ATP-binding</keyword>
<name>A0A838CXT0_9BACI</name>
<sequence>MLITIKDLYKIVGGRELFESLQFELKEGQRVGLVGRNGSGKSTLFRVMTKEEPLDGGDLFIKKDITIGYLKQIPEEWQGTGKEYLTSAFQSLLEMMTKMKQLEEDMVDPDRMERALKAYGELPEQFGQAGGYEMESSIDQVANGLGISHLLHQPFDKLSGGEKTKLGLGKLLLENPDVLLLDEPTNHLDLPAIEWLETYLQGYDGAICMISHDRFFLDNIVTDIMDLESGEIDTYKGNYSSFEKQKEEKLLAEFHQYQEQQKKIKKMKEAIRRLRQWANEANPPNPKLFKKAKSMERALERMEKVDRPVIDPKTMNLSLESEGRTGKDIVVTENVHKSYDGRPILRGVDLHVRSKERVAIVGGNGSGKSTLLRLLLDQETPDQGSIKRGPSVEVGYLPQNPLQDADRDMRMIDYFRSIIRVTEGNARHILAGFMFYGYDVFQKIRHLSGGEQMRLKLAVFMHQGINVLILDEPTNHLDVESQQVLEDAVKQFEGTVIGVSHDRYFLNQCFTDTAFMVNGKLHRFIGTYDETRKHWKALEEEWRAEAEANKPKKQPSSKKREPKPSNTKDSSVEEQIEALEDQKKAVEAQMDNENDWDQLATLQQEKEQLDEQLEALYEQWLELS</sequence>
<feature type="domain" description="ABC transporter" evidence="4">
    <location>
        <begin position="3"/>
        <end position="254"/>
    </location>
</feature>
<dbReference type="GO" id="GO:0003677">
    <property type="term" value="F:DNA binding"/>
    <property type="evidence" value="ECO:0007669"/>
    <property type="project" value="InterPro"/>
</dbReference>
<dbReference type="CDD" id="cd03221">
    <property type="entry name" value="ABCF_EF-3"/>
    <property type="match status" value="2"/>
</dbReference>
<dbReference type="EMBL" id="JACEFG010000004">
    <property type="protein sequence ID" value="MBA2176780.1"/>
    <property type="molecule type" value="Genomic_DNA"/>
</dbReference>
<keyword evidence="6" id="KW-1185">Reference proteome</keyword>